<dbReference type="EMBL" id="JACSDY010000014">
    <property type="protein sequence ID" value="KAF7409135.1"/>
    <property type="molecule type" value="Genomic_DNA"/>
</dbReference>
<evidence type="ECO:0000313" key="2">
    <source>
        <dbReference type="Proteomes" id="UP000600918"/>
    </source>
</evidence>
<organism evidence="1 2">
    <name type="scientific">Vespula pensylvanica</name>
    <name type="common">Western yellow jacket</name>
    <name type="synonym">Wasp</name>
    <dbReference type="NCBI Taxonomy" id="30213"/>
    <lineage>
        <taxon>Eukaryota</taxon>
        <taxon>Metazoa</taxon>
        <taxon>Ecdysozoa</taxon>
        <taxon>Arthropoda</taxon>
        <taxon>Hexapoda</taxon>
        <taxon>Insecta</taxon>
        <taxon>Pterygota</taxon>
        <taxon>Neoptera</taxon>
        <taxon>Endopterygota</taxon>
        <taxon>Hymenoptera</taxon>
        <taxon>Apocrita</taxon>
        <taxon>Aculeata</taxon>
        <taxon>Vespoidea</taxon>
        <taxon>Vespidae</taxon>
        <taxon>Vespinae</taxon>
        <taxon>Vespula</taxon>
    </lineage>
</organism>
<reference evidence="1" key="1">
    <citation type="journal article" date="2020" name="G3 (Bethesda)">
        <title>High-Quality Assemblies for Three Invasive Social Wasps from the &lt;i&gt;Vespula&lt;/i&gt; Genus.</title>
        <authorList>
            <person name="Harrop T.W.R."/>
            <person name="Guhlin J."/>
            <person name="McLaughlin G.M."/>
            <person name="Permina E."/>
            <person name="Stockwell P."/>
            <person name="Gilligan J."/>
            <person name="Le Lec M.F."/>
            <person name="Gruber M.A.M."/>
            <person name="Quinn O."/>
            <person name="Lovegrove M."/>
            <person name="Duncan E.J."/>
            <person name="Remnant E.J."/>
            <person name="Van Eeckhoven J."/>
            <person name="Graham B."/>
            <person name="Knapp R.A."/>
            <person name="Langford K.W."/>
            <person name="Kronenberg Z."/>
            <person name="Press M.O."/>
            <person name="Eacker S.M."/>
            <person name="Wilson-Rankin E.E."/>
            <person name="Purcell J."/>
            <person name="Lester P.J."/>
            <person name="Dearden P.K."/>
        </authorList>
    </citation>
    <scope>NUCLEOTIDE SEQUENCE</scope>
    <source>
        <strain evidence="1">Volc-1</strain>
    </source>
</reference>
<gene>
    <name evidence="1" type="ORF">H0235_013987</name>
</gene>
<name>A0A834KM24_VESPE</name>
<accession>A0A834KM24</accession>
<proteinExistence type="predicted"/>
<dbReference type="AlphaFoldDB" id="A0A834KM24"/>
<dbReference type="Proteomes" id="UP000600918">
    <property type="component" value="Unassembled WGS sequence"/>
</dbReference>
<protein>
    <submittedName>
        <fullName evidence="1">Uncharacterized protein</fullName>
    </submittedName>
</protein>
<comment type="caution">
    <text evidence="1">The sequence shown here is derived from an EMBL/GenBank/DDBJ whole genome shotgun (WGS) entry which is preliminary data.</text>
</comment>
<sequence length="73" mass="8162">MAATTFDARHSERIDLDPVTENTSSGLAVLLRISRKRGHRDKYKECLLSGRSSLVAELLRFNDDNKMSNVPTG</sequence>
<evidence type="ECO:0000313" key="1">
    <source>
        <dbReference type="EMBL" id="KAF7409135.1"/>
    </source>
</evidence>
<keyword evidence="2" id="KW-1185">Reference proteome</keyword>